<dbReference type="EMBL" id="JABSWW010000001">
    <property type="protein sequence ID" value="NRT87118.1"/>
    <property type="molecule type" value="Genomic_DNA"/>
</dbReference>
<dbReference type="Proteomes" id="UP001193748">
    <property type="component" value="Unassembled WGS sequence"/>
</dbReference>
<reference evidence="1" key="3">
    <citation type="journal article" date="2022" name="Nat. Biotechnol.">
        <title>Carbon-negative production of acetone and isopropanol by gas fermentation at industrial pilot scale.</title>
        <authorList>
            <person name="Liew F.E."/>
            <person name="Nogle R."/>
            <person name="Abdalla T."/>
            <person name="Rasor B.J."/>
            <person name="Canter C."/>
            <person name="Jensen R.O."/>
            <person name="Wang L."/>
            <person name="Strutz J."/>
            <person name="Chirania P."/>
            <person name="De Tissera S."/>
            <person name="Mueller A.P."/>
            <person name="Ruan Z."/>
            <person name="Gao A."/>
            <person name="Tran L."/>
            <person name="Engle N.L."/>
            <person name="Bromley J.C."/>
            <person name="Daniell J."/>
            <person name="Conrado R."/>
            <person name="Tschaplinski T.J."/>
            <person name="Giannone R.J."/>
            <person name="Hettich R.L."/>
            <person name="Karim A.S."/>
            <person name="Simpson S.D."/>
            <person name="Brown S.D."/>
            <person name="Leang C."/>
            <person name="Jewett M.C."/>
            <person name="Kopke M."/>
        </authorList>
    </citation>
    <scope>NUCLEOTIDE SEQUENCE</scope>
    <source>
        <strain evidence="1">DJ080</strain>
    </source>
</reference>
<reference evidence="2 3" key="1">
    <citation type="submission" date="2016-05" db="EMBL/GenBank/DDBJ databases">
        <title>Microbial solvent formation.</title>
        <authorList>
            <person name="Poehlein A."/>
            <person name="Montoya Solano J.D."/>
            <person name="Flitsch S."/>
            <person name="Krabben P."/>
            <person name="Duerre P."/>
            <person name="Daniel R."/>
        </authorList>
    </citation>
    <scope>NUCLEOTIDE SEQUENCE [LARGE SCALE GENOMIC DNA]</scope>
    <source>
        <strain evidence="2 3">DSM 53</strain>
    </source>
</reference>
<dbReference type="Proteomes" id="UP000190973">
    <property type="component" value="Unassembled WGS sequence"/>
</dbReference>
<gene>
    <name evidence="1" type="ORF">B0H41_000797</name>
    <name evidence="2" type="ORF">CLBCK_00730</name>
</gene>
<accession>A0A1S8SL19</accession>
<sequence>MDTNELNTIISAKLGIALDVYPSDDSNKVA</sequence>
<dbReference type="EMBL" id="LZZI01000001">
    <property type="protein sequence ID" value="OOM66117.1"/>
    <property type="molecule type" value="Genomic_DNA"/>
</dbReference>
<protein>
    <submittedName>
        <fullName evidence="2">Uncharacterized protein</fullName>
    </submittedName>
</protein>
<evidence type="ECO:0000313" key="2">
    <source>
        <dbReference type="EMBL" id="OOM66117.1"/>
    </source>
</evidence>
<evidence type="ECO:0000313" key="1">
    <source>
        <dbReference type="EMBL" id="NRT87118.1"/>
    </source>
</evidence>
<organism evidence="2 3">
    <name type="scientific">Clostridium beijerinckii</name>
    <name type="common">Clostridium MP</name>
    <dbReference type="NCBI Taxonomy" id="1520"/>
    <lineage>
        <taxon>Bacteria</taxon>
        <taxon>Bacillati</taxon>
        <taxon>Bacillota</taxon>
        <taxon>Clostridia</taxon>
        <taxon>Eubacteriales</taxon>
        <taxon>Clostridiaceae</taxon>
        <taxon>Clostridium</taxon>
    </lineage>
</organism>
<evidence type="ECO:0000313" key="3">
    <source>
        <dbReference type="Proteomes" id="UP000190973"/>
    </source>
</evidence>
<comment type="caution">
    <text evidence="2">The sequence shown here is derived from an EMBL/GenBank/DDBJ whole genome shotgun (WGS) entry which is preliminary data.</text>
</comment>
<name>A0A1S8SL19_CLOBE</name>
<dbReference type="AlphaFoldDB" id="A0A1S8SL19"/>
<reference evidence="1" key="2">
    <citation type="submission" date="2020-05" db="EMBL/GenBank/DDBJ databases">
        <authorList>
            <person name="Brown S."/>
            <person name="Huntemann M."/>
            <person name="Clum A."/>
            <person name="Spunde A."/>
            <person name="Palaniappan K."/>
            <person name="Ritter S."/>
            <person name="Mikhailova N."/>
            <person name="Chen I.-M."/>
            <person name="Stamatis D."/>
            <person name="Reddy T."/>
            <person name="O'Malley R."/>
            <person name="Daum C."/>
            <person name="Shapiro N."/>
            <person name="Ivanova N."/>
            <person name="Kyrpides N."/>
            <person name="Woyke T."/>
        </authorList>
    </citation>
    <scope>NUCLEOTIDE SEQUENCE</scope>
    <source>
        <strain evidence="1">DJ080</strain>
    </source>
</reference>
<proteinExistence type="predicted"/>